<feature type="non-terminal residue" evidence="1">
    <location>
        <position position="1"/>
    </location>
</feature>
<evidence type="ECO:0000313" key="1">
    <source>
        <dbReference type="EMBL" id="KAL0183219.1"/>
    </source>
</evidence>
<gene>
    <name evidence="1" type="ORF">M9458_022594</name>
</gene>
<protein>
    <submittedName>
        <fullName evidence="1">Uncharacterized protein</fullName>
    </submittedName>
</protein>
<dbReference type="EMBL" id="JAMKFB020000010">
    <property type="protein sequence ID" value="KAL0183219.1"/>
    <property type="molecule type" value="Genomic_DNA"/>
</dbReference>
<sequence length="135" mass="14673">SRLCGGRDTEDSLRSVCFPLHASTPGPNHQGSPQVHTAPGPIKRLSSIPGITSKARLPVLSLIQATARHWQRIWIQTETPKRADARTGWASQGNGPSDLATSRAPYVDLRAGCLSRTLFFFFDEGPIGLHYLGRG</sequence>
<organism evidence="1 2">
    <name type="scientific">Cirrhinus mrigala</name>
    <name type="common">Mrigala</name>
    <dbReference type="NCBI Taxonomy" id="683832"/>
    <lineage>
        <taxon>Eukaryota</taxon>
        <taxon>Metazoa</taxon>
        <taxon>Chordata</taxon>
        <taxon>Craniata</taxon>
        <taxon>Vertebrata</taxon>
        <taxon>Euteleostomi</taxon>
        <taxon>Actinopterygii</taxon>
        <taxon>Neopterygii</taxon>
        <taxon>Teleostei</taxon>
        <taxon>Ostariophysi</taxon>
        <taxon>Cypriniformes</taxon>
        <taxon>Cyprinidae</taxon>
        <taxon>Labeoninae</taxon>
        <taxon>Labeonini</taxon>
        <taxon>Cirrhinus</taxon>
    </lineage>
</organism>
<keyword evidence="2" id="KW-1185">Reference proteome</keyword>
<accession>A0ABD0QAN4</accession>
<comment type="caution">
    <text evidence="1">The sequence shown here is derived from an EMBL/GenBank/DDBJ whole genome shotgun (WGS) entry which is preliminary data.</text>
</comment>
<proteinExistence type="predicted"/>
<dbReference type="AlphaFoldDB" id="A0ABD0QAN4"/>
<name>A0ABD0QAN4_CIRMR</name>
<reference evidence="1 2" key="1">
    <citation type="submission" date="2024-05" db="EMBL/GenBank/DDBJ databases">
        <title>Genome sequencing and assembly of Indian major carp, Cirrhinus mrigala (Hamilton, 1822).</title>
        <authorList>
            <person name="Mohindra V."/>
            <person name="Chowdhury L.M."/>
            <person name="Lal K."/>
            <person name="Jena J.K."/>
        </authorList>
    </citation>
    <scope>NUCLEOTIDE SEQUENCE [LARGE SCALE GENOMIC DNA]</scope>
    <source>
        <strain evidence="1">CM1030</strain>
        <tissue evidence="1">Blood</tissue>
    </source>
</reference>
<evidence type="ECO:0000313" key="2">
    <source>
        <dbReference type="Proteomes" id="UP001529510"/>
    </source>
</evidence>
<dbReference type="Proteomes" id="UP001529510">
    <property type="component" value="Unassembled WGS sequence"/>
</dbReference>